<evidence type="ECO:0000313" key="6">
    <source>
        <dbReference type="WBParaSite" id="TASK_0000584201-mRNA-1"/>
    </source>
</evidence>
<dbReference type="GO" id="GO:0003677">
    <property type="term" value="F:DNA binding"/>
    <property type="evidence" value="ECO:0007669"/>
    <property type="project" value="UniProtKB-KW"/>
</dbReference>
<dbReference type="AlphaFoldDB" id="A0A158R8P8"/>
<evidence type="ECO:0000313" key="4">
    <source>
        <dbReference type="EMBL" id="VDK35715.1"/>
    </source>
</evidence>
<feature type="region of interest" description="Disordered" evidence="3">
    <location>
        <begin position="382"/>
        <end position="440"/>
    </location>
</feature>
<dbReference type="PANTHER" id="PTHR21677">
    <property type="entry name" value="CRAMPED PROTEIN"/>
    <property type="match status" value="1"/>
</dbReference>
<keyword evidence="1" id="KW-0238">DNA-binding</keyword>
<feature type="region of interest" description="Disordered" evidence="3">
    <location>
        <begin position="1"/>
        <end position="34"/>
    </location>
</feature>
<accession>A0A158R8P8</accession>
<feature type="compositionally biased region" description="Low complexity" evidence="3">
    <location>
        <begin position="431"/>
        <end position="440"/>
    </location>
</feature>
<feature type="compositionally biased region" description="Polar residues" evidence="3">
    <location>
        <begin position="24"/>
        <end position="34"/>
    </location>
</feature>
<keyword evidence="2" id="KW-0539">Nucleus</keyword>
<protein>
    <submittedName>
        <fullName evidence="6">Protein cramped-like</fullName>
    </submittedName>
</protein>
<dbReference type="Gene3D" id="1.20.58.1880">
    <property type="match status" value="1"/>
</dbReference>
<feature type="compositionally biased region" description="Polar residues" evidence="3">
    <location>
        <begin position="8"/>
        <end position="17"/>
    </location>
</feature>
<dbReference type="STRING" id="60517.A0A158R8P8"/>
<dbReference type="GO" id="GO:0003682">
    <property type="term" value="F:chromatin binding"/>
    <property type="evidence" value="ECO:0007669"/>
    <property type="project" value="InterPro"/>
</dbReference>
<evidence type="ECO:0000256" key="3">
    <source>
        <dbReference type="SAM" id="MobiDB-lite"/>
    </source>
</evidence>
<dbReference type="Proteomes" id="UP000282613">
    <property type="component" value="Unassembled WGS sequence"/>
</dbReference>
<dbReference type="InterPro" id="IPR055315">
    <property type="entry name" value="Cramped-like"/>
</dbReference>
<reference evidence="6" key="1">
    <citation type="submission" date="2016-04" db="UniProtKB">
        <authorList>
            <consortium name="WormBaseParasite"/>
        </authorList>
    </citation>
    <scope>IDENTIFICATION</scope>
</reference>
<name>A0A158R8P8_TAEAS</name>
<evidence type="ECO:0000256" key="2">
    <source>
        <dbReference type="ARBA" id="ARBA00023242"/>
    </source>
</evidence>
<feature type="region of interest" description="Disordered" evidence="3">
    <location>
        <begin position="104"/>
        <end position="131"/>
    </location>
</feature>
<feature type="region of interest" description="Disordered" evidence="3">
    <location>
        <begin position="551"/>
        <end position="612"/>
    </location>
</feature>
<sequence length="995" mass="108249">MKTRRTSTESPKITSGVRTRRTARISSPSARIQNEAQLDENVSAQPVALTVEKVDEPSSKFRQGSQKVSLKDVWTADDRRLFFLGVRLYGRNFNELTRFIRSRGHRTDTCSSSATANQPPTADAPKASSQSIGPTVVGSVAAAAGLLPSNPPNQSSIQSAATEGRTKEQVRLLYQQTWHKLRRYIKCPNYVPQHVREVYAIINWSVMRFRVKKTLDNRLGEKLNELVHYGSTCVKHKGRRFLLRTPVCPILKQLNHISAPTQEFTLPEDVWVELVPATQMVAWRVLQAEQNPRLRLKTDINRQLSDIISLAEAKWILPTDLIRFLLCASVQSKPEEKGSVSEKLLLRLQRENRVDGAISLQEVSRTRSTDIALNAYLARHQASQEVPKPTDAKETAGEDAPGASGTTSATIATADISKPPAQESQRHLVTSRAGGSVSSGNSAAVRLDLHGVGRQLANGVTFEEARGIKLVVIYLALGCPTRIRFEYDFVQSNSTRATTSSFPISLPKEAIANGEGITNGLRRLLHLSASEYLNLKSWNEPVRPTVTTTVQTNTTESASALKSSGRRMKAPTTPKSTVAASAPLSEAGSSTKSPAQAAVKKPKTEFSTPASHVPGGHELILVGEGQKQKTKMVVARQLNVQRPVVPLPSAIGDAGLTIPLRSPSSPRPILPLPVPKVPIPPLHSAAAATASLPVCKAAAPPPTTSLHALRAFSQNQARRVRRHRMAMGALRRRRFVPAPPTQQNPPPPPLLASVAESSTEQNISSHFAQSVAVINPATDMPVTGAPVPSSQSNQGEISLPFSIDACSTVSTSDSLKSLLNAFMANAPPGLDLGTPTKEAPQPLTSPNFLHFAPETQTTTDVVHQEDSSSFSTFINTLTANQPTTSHPVESLSLTDSLQQKIYRDMLQSSGTSMLDLPLHSELPVSGGGDTTHLSVENRRGAEMVKIDEARSTSQEQCLQQQQLGEEEHQNLLQMPREKQVSYILCRYHRGPFNSS</sequence>
<reference evidence="4 5" key="2">
    <citation type="submission" date="2018-11" db="EMBL/GenBank/DDBJ databases">
        <authorList>
            <consortium name="Pathogen Informatics"/>
        </authorList>
    </citation>
    <scope>NUCLEOTIDE SEQUENCE [LARGE SCALE GENOMIC DNA]</scope>
</reference>
<dbReference type="EMBL" id="UYRS01018446">
    <property type="protein sequence ID" value="VDK35715.1"/>
    <property type="molecule type" value="Genomic_DNA"/>
</dbReference>
<dbReference type="GO" id="GO:0005634">
    <property type="term" value="C:nucleus"/>
    <property type="evidence" value="ECO:0007669"/>
    <property type="project" value="TreeGrafter"/>
</dbReference>
<dbReference type="OrthoDB" id="515799at2759"/>
<gene>
    <name evidence="4" type="ORF">TASK_LOCUS5843</name>
</gene>
<dbReference type="WBParaSite" id="TASK_0000584201-mRNA-1">
    <property type="protein sequence ID" value="TASK_0000584201-mRNA-1"/>
    <property type="gene ID" value="TASK_0000584201"/>
</dbReference>
<dbReference type="PANTHER" id="PTHR21677:SF1">
    <property type="entry name" value="PROTEIN CRAMPED-LIKE"/>
    <property type="match status" value="1"/>
</dbReference>
<keyword evidence="5" id="KW-1185">Reference proteome</keyword>
<evidence type="ECO:0000256" key="1">
    <source>
        <dbReference type="ARBA" id="ARBA00023125"/>
    </source>
</evidence>
<feature type="compositionally biased region" description="Low complexity" evidence="3">
    <location>
        <begin position="399"/>
        <end position="416"/>
    </location>
</feature>
<organism evidence="6">
    <name type="scientific">Taenia asiatica</name>
    <name type="common">Asian tapeworm</name>
    <dbReference type="NCBI Taxonomy" id="60517"/>
    <lineage>
        <taxon>Eukaryota</taxon>
        <taxon>Metazoa</taxon>
        <taxon>Spiralia</taxon>
        <taxon>Lophotrochozoa</taxon>
        <taxon>Platyhelminthes</taxon>
        <taxon>Cestoda</taxon>
        <taxon>Eucestoda</taxon>
        <taxon>Cyclophyllidea</taxon>
        <taxon>Taeniidae</taxon>
        <taxon>Taenia</taxon>
    </lineage>
</organism>
<proteinExistence type="predicted"/>
<evidence type="ECO:0000313" key="5">
    <source>
        <dbReference type="Proteomes" id="UP000282613"/>
    </source>
</evidence>
<dbReference type="GO" id="GO:0007389">
    <property type="term" value="P:pattern specification process"/>
    <property type="evidence" value="ECO:0007669"/>
    <property type="project" value="TreeGrafter"/>
</dbReference>
<feature type="compositionally biased region" description="Polar residues" evidence="3">
    <location>
        <begin position="109"/>
        <end position="120"/>
    </location>
</feature>